<keyword evidence="1" id="KW-0472">Membrane</keyword>
<organism evidence="2 3">
    <name type="scientific">Tagetes erecta</name>
    <name type="common">African marigold</name>
    <dbReference type="NCBI Taxonomy" id="13708"/>
    <lineage>
        <taxon>Eukaryota</taxon>
        <taxon>Viridiplantae</taxon>
        <taxon>Streptophyta</taxon>
        <taxon>Embryophyta</taxon>
        <taxon>Tracheophyta</taxon>
        <taxon>Spermatophyta</taxon>
        <taxon>Magnoliopsida</taxon>
        <taxon>eudicotyledons</taxon>
        <taxon>Gunneridae</taxon>
        <taxon>Pentapetalae</taxon>
        <taxon>asterids</taxon>
        <taxon>campanulids</taxon>
        <taxon>Asterales</taxon>
        <taxon>Asteraceae</taxon>
        <taxon>Asteroideae</taxon>
        <taxon>Heliantheae alliance</taxon>
        <taxon>Tageteae</taxon>
        <taxon>Tagetes</taxon>
    </lineage>
</organism>
<dbReference type="AlphaFoldDB" id="A0AAD8LM16"/>
<keyword evidence="1" id="KW-1133">Transmembrane helix</keyword>
<reference evidence="2" key="1">
    <citation type="journal article" date="2023" name="bioRxiv">
        <title>Improved chromosome-level genome assembly for marigold (Tagetes erecta).</title>
        <authorList>
            <person name="Jiang F."/>
            <person name="Yuan L."/>
            <person name="Wang S."/>
            <person name="Wang H."/>
            <person name="Xu D."/>
            <person name="Wang A."/>
            <person name="Fan W."/>
        </authorList>
    </citation>
    <scope>NUCLEOTIDE SEQUENCE</scope>
    <source>
        <strain evidence="2">WSJ</strain>
        <tissue evidence="2">Leaf</tissue>
    </source>
</reference>
<name>A0AAD8LM16_TARER</name>
<evidence type="ECO:0000256" key="1">
    <source>
        <dbReference type="SAM" id="Phobius"/>
    </source>
</evidence>
<proteinExistence type="predicted"/>
<dbReference type="EMBL" id="JAUHHV010000001">
    <property type="protein sequence ID" value="KAK1439870.1"/>
    <property type="molecule type" value="Genomic_DNA"/>
</dbReference>
<feature type="transmembrane region" description="Helical" evidence="1">
    <location>
        <begin position="64"/>
        <end position="82"/>
    </location>
</feature>
<feature type="transmembrane region" description="Helical" evidence="1">
    <location>
        <begin position="26"/>
        <end position="44"/>
    </location>
</feature>
<evidence type="ECO:0000313" key="2">
    <source>
        <dbReference type="EMBL" id="KAK1439870.1"/>
    </source>
</evidence>
<keyword evidence="3" id="KW-1185">Reference proteome</keyword>
<keyword evidence="1" id="KW-0812">Transmembrane</keyword>
<dbReference type="Proteomes" id="UP001229421">
    <property type="component" value="Unassembled WGS sequence"/>
</dbReference>
<dbReference type="PANTHER" id="PTHR33640">
    <property type="entry name" value="TRANSMEMBRANE PROTEIN"/>
    <property type="match status" value="1"/>
</dbReference>
<protein>
    <submittedName>
        <fullName evidence="2">Uncharacterized protein</fullName>
    </submittedName>
</protein>
<gene>
    <name evidence="2" type="ORF">QVD17_05692</name>
</gene>
<evidence type="ECO:0000313" key="3">
    <source>
        <dbReference type="Proteomes" id="UP001229421"/>
    </source>
</evidence>
<comment type="caution">
    <text evidence="2">The sequence shown here is derived from an EMBL/GenBank/DDBJ whole genome shotgun (WGS) entry which is preliminary data.</text>
</comment>
<dbReference type="PANTHER" id="PTHR33640:SF38">
    <property type="entry name" value="DUF4408 DOMAIN-CONTAINING PROTEIN"/>
    <property type="match status" value="1"/>
</dbReference>
<accession>A0AAD8LM16</accession>
<sequence>MNSIDVRTEKANANFKYGNIQRFTTLFRFMEICIFIVFISTFSLQFPSIRISVDQFKEISFTGFSPKFVFVIGNVIILILLFKSRVTENEDQIGTINVYDDYVKRCENNAVNRTICRTQSEKKIEVKCKDSESHRKLTPEICRTQSEKKIEVKCKDSEIYRKLTPEICRTQSEKIMTVECTDGESHRKLRRSVTERKVLNLSPEKMMTVGFKDGESGVVKSGGETAAPESCGVEGLSSEAFRRTVEAFIARQQRSLRDEELAPVPYVAA</sequence>